<feature type="transmembrane region" description="Helical" evidence="1">
    <location>
        <begin position="28"/>
        <end position="44"/>
    </location>
</feature>
<dbReference type="EMBL" id="AASO01004262">
    <property type="protein sequence ID" value="KMU82203.1"/>
    <property type="molecule type" value="Genomic_DNA"/>
</dbReference>
<evidence type="ECO:0000256" key="1">
    <source>
        <dbReference type="SAM" id="Phobius"/>
    </source>
</evidence>
<comment type="caution">
    <text evidence="2">The sequence shown here is derived from an EMBL/GenBank/DDBJ whole genome shotgun (WGS) entry which is preliminary data.</text>
</comment>
<dbReference type="VEuPathDB" id="FungiDB:CIHG_10597"/>
<evidence type="ECO:0000313" key="3">
    <source>
        <dbReference type="Proteomes" id="UP000054563"/>
    </source>
</evidence>
<protein>
    <submittedName>
        <fullName evidence="2">Uncharacterized protein</fullName>
    </submittedName>
</protein>
<dbReference type="AlphaFoldDB" id="A0A0P6Q2Z1"/>
<evidence type="ECO:0000313" key="2">
    <source>
        <dbReference type="EMBL" id="KMU82203.1"/>
    </source>
</evidence>
<keyword evidence="1" id="KW-0472">Membrane</keyword>
<proteinExistence type="predicted"/>
<keyword evidence="1" id="KW-0812">Transmembrane</keyword>
<dbReference type="STRING" id="396776.A0A0P6Q2Z1"/>
<reference evidence="2 3" key="1">
    <citation type="journal article" date="2010" name="Genome Res.">
        <title>Population genomic sequencing of Coccidioides fungi reveals recent hybridization and transposon control.</title>
        <authorList>
            <person name="Neafsey D.E."/>
            <person name="Barker B.M."/>
            <person name="Sharpton T.J."/>
            <person name="Stajich J.E."/>
            <person name="Park D.J."/>
            <person name="Whiston E."/>
            <person name="Hung C.-Y."/>
            <person name="McMahan C."/>
            <person name="White J."/>
            <person name="Sykes S."/>
            <person name="Heiman D."/>
            <person name="Young S."/>
            <person name="Zeng Q."/>
            <person name="Abouelleil A."/>
            <person name="Aftuck L."/>
            <person name="Bessette D."/>
            <person name="Brown A."/>
            <person name="FitzGerald M."/>
            <person name="Lui A."/>
            <person name="Macdonald J.P."/>
            <person name="Priest M."/>
            <person name="Orbach M.J."/>
            <person name="Galgiani J.N."/>
            <person name="Kirkland T.N."/>
            <person name="Cole G.T."/>
            <person name="Birren B.W."/>
            <person name="Henn M.R."/>
            <person name="Taylor J.W."/>
            <person name="Rounsley S.D."/>
        </authorList>
    </citation>
    <scope>NUCLEOTIDE SEQUENCE [LARGE SCALE GENOMIC DNA]</scope>
    <source>
        <strain evidence="2 3">H538.4</strain>
    </source>
</reference>
<organism evidence="2 3">
    <name type="scientific">Coccidioides immitis H538.4</name>
    <dbReference type="NCBI Taxonomy" id="396776"/>
    <lineage>
        <taxon>Eukaryota</taxon>
        <taxon>Fungi</taxon>
        <taxon>Dikarya</taxon>
        <taxon>Ascomycota</taxon>
        <taxon>Pezizomycotina</taxon>
        <taxon>Eurotiomycetes</taxon>
        <taxon>Eurotiomycetidae</taxon>
        <taxon>Onygenales</taxon>
        <taxon>Onygenaceae</taxon>
        <taxon>Coccidioides</taxon>
    </lineage>
</organism>
<dbReference type="Proteomes" id="UP000054563">
    <property type="component" value="Unassembled WGS sequence"/>
</dbReference>
<keyword evidence="1" id="KW-1133">Transmembrane helix</keyword>
<feature type="non-terminal residue" evidence="2">
    <location>
        <position position="1"/>
    </location>
</feature>
<accession>A0A0P6Q2Z1</accession>
<name>A0A0P6Q2Z1_COCIT</name>
<gene>
    <name evidence="2" type="ORF">CIHG_10597</name>
</gene>
<sequence length="160" mass="19106">KEFWHRQFYSLSFLCDLGFMTLELHQCFLLYCWSLLYCQFYNIIKKIFMASKHSLFANENLDTLALDSRLVQIWQHIRKAISHFPLVLLHVYIHTKQQCHVTISNCCQQFYGTQKKYWITAAILQAMDQILQKSNLVNHSTVMPQCSVPFLNYYTNQLLR</sequence>